<keyword evidence="7 13" id="KW-0418">Kinase</keyword>
<dbReference type="GO" id="GO:0004674">
    <property type="term" value="F:protein serine/threonine kinase activity"/>
    <property type="evidence" value="ECO:0007669"/>
    <property type="project" value="UniProtKB-KW"/>
</dbReference>
<dbReference type="PROSITE" id="PS00109">
    <property type="entry name" value="PROTEIN_KINASE_TYR"/>
    <property type="match status" value="1"/>
</dbReference>
<evidence type="ECO:0000256" key="2">
    <source>
        <dbReference type="ARBA" id="ARBA00012513"/>
    </source>
</evidence>
<dbReference type="Gene3D" id="1.10.510.10">
    <property type="entry name" value="Transferase(Phosphotransferase) domain 1"/>
    <property type="match status" value="1"/>
</dbReference>
<feature type="domain" description="RIO kinase" evidence="12">
    <location>
        <begin position="59"/>
        <end position="288"/>
    </location>
</feature>
<evidence type="ECO:0000256" key="10">
    <source>
        <dbReference type="ARBA" id="ARBA00047899"/>
    </source>
</evidence>
<keyword evidence="14" id="KW-1185">Reference proteome</keyword>
<keyword evidence="6" id="KW-0547">Nucleotide-binding</keyword>
<evidence type="ECO:0000313" key="13">
    <source>
        <dbReference type="EMBL" id="MBB2890575.1"/>
    </source>
</evidence>
<gene>
    <name evidence="13" type="ORF">FHU39_000559</name>
</gene>
<dbReference type="InterPro" id="IPR008266">
    <property type="entry name" value="Tyr_kinase_AS"/>
</dbReference>
<keyword evidence="8" id="KW-0067">ATP-binding</keyword>
<keyword evidence="5" id="KW-0479">Metal-binding</keyword>
<name>A0A839N5T8_9MICO</name>
<proteinExistence type="inferred from homology"/>
<evidence type="ECO:0000256" key="8">
    <source>
        <dbReference type="ARBA" id="ARBA00022840"/>
    </source>
</evidence>
<dbReference type="InterPro" id="IPR018934">
    <property type="entry name" value="RIO_dom"/>
</dbReference>
<accession>A0A839N5T8</accession>
<evidence type="ECO:0000313" key="14">
    <source>
        <dbReference type="Proteomes" id="UP000559182"/>
    </source>
</evidence>
<dbReference type="InterPro" id="IPR000687">
    <property type="entry name" value="RIO_kinase"/>
</dbReference>
<dbReference type="GO" id="GO:0005524">
    <property type="term" value="F:ATP binding"/>
    <property type="evidence" value="ECO:0007669"/>
    <property type="project" value="UniProtKB-KW"/>
</dbReference>
<dbReference type="GO" id="GO:0046872">
    <property type="term" value="F:metal ion binding"/>
    <property type="evidence" value="ECO:0007669"/>
    <property type="project" value="UniProtKB-KW"/>
</dbReference>
<dbReference type="SMART" id="SM00090">
    <property type="entry name" value="RIO"/>
    <property type="match status" value="1"/>
</dbReference>
<keyword evidence="9" id="KW-0460">Magnesium</keyword>
<dbReference type="SUPFAM" id="SSF56112">
    <property type="entry name" value="Protein kinase-like (PK-like)"/>
    <property type="match status" value="1"/>
</dbReference>
<organism evidence="13 14">
    <name type="scientific">Flexivirga oryzae</name>
    <dbReference type="NCBI Taxonomy" id="1794944"/>
    <lineage>
        <taxon>Bacteria</taxon>
        <taxon>Bacillati</taxon>
        <taxon>Actinomycetota</taxon>
        <taxon>Actinomycetes</taxon>
        <taxon>Micrococcales</taxon>
        <taxon>Dermacoccaceae</taxon>
        <taxon>Flexivirga</taxon>
    </lineage>
</organism>
<comment type="catalytic activity">
    <reaction evidence="10">
        <text>L-threonyl-[protein] + ATP = O-phospho-L-threonyl-[protein] + ADP + H(+)</text>
        <dbReference type="Rhea" id="RHEA:46608"/>
        <dbReference type="Rhea" id="RHEA-COMP:11060"/>
        <dbReference type="Rhea" id="RHEA-COMP:11605"/>
        <dbReference type="ChEBI" id="CHEBI:15378"/>
        <dbReference type="ChEBI" id="CHEBI:30013"/>
        <dbReference type="ChEBI" id="CHEBI:30616"/>
        <dbReference type="ChEBI" id="CHEBI:61977"/>
        <dbReference type="ChEBI" id="CHEBI:456216"/>
        <dbReference type="EC" id="2.7.11.1"/>
    </reaction>
</comment>
<evidence type="ECO:0000256" key="9">
    <source>
        <dbReference type="ARBA" id="ARBA00022842"/>
    </source>
</evidence>
<dbReference type="InterPro" id="IPR051272">
    <property type="entry name" value="RIO-type_Ser/Thr_kinase"/>
</dbReference>
<dbReference type="EC" id="2.7.11.1" evidence="2"/>
<evidence type="ECO:0000256" key="7">
    <source>
        <dbReference type="ARBA" id="ARBA00022777"/>
    </source>
</evidence>
<dbReference type="AlphaFoldDB" id="A0A839N5T8"/>
<sequence>MTHHPEASASTDDLDGALDARFTFDYQQIGDLEPGQRWSTWGSCQPLSRGPEPWPDWIITDDAAVDTELGVLKTGKEADVFLLERSAPLDDRSVVLAAKRYRDNTHRTFHRNTAYTEGRKLPKKGGREARALAKSTSFGKTVAAGMWAWAEWEALVRFHRAGLPVPYPAQVDGTEILMELITDSDGAPAPRLAATRPDRNLLESLWVQLCDTITGLAGLGCVHGDLSAYNLLVAGERLVLIDLPQTVDLFGNPHGMDMLQRDCMNVAKWFVARGLDVDGEDLFGEVVARSV</sequence>
<evidence type="ECO:0000256" key="6">
    <source>
        <dbReference type="ARBA" id="ARBA00022741"/>
    </source>
</evidence>
<evidence type="ECO:0000256" key="11">
    <source>
        <dbReference type="ARBA" id="ARBA00048679"/>
    </source>
</evidence>
<evidence type="ECO:0000256" key="4">
    <source>
        <dbReference type="ARBA" id="ARBA00022679"/>
    </source>
</evidence>
<evidence type="ECO:0000256" key="1">
    <source>
        <dbReference type="ARBA" id="ARBA00009196"/>
    </source>
</evidence>
<keyword evidence="3" id="KW-0723">Serine/threonine-protein kinase</keyword>
<evidence type="ECO:0000256" key="3">
    <source>
        <dbReference type="ARBA" id="ARBA00022527"/>
    </source>
</evidence>
<keyword evidence="4 13" id="KW-0808">Transferase</keyword>
<dbReference type="PANTHER" id="PTHR45723">
    <property type="entry name" value="SERINE/THREONINE-PROTEIN KINASE RIO1"/>
    <property type="match status" value="1"/>
</dbReference>
<evidence type="ECO:0000256" key="5">
    <source>
        <dbReference type="ARBA" id="ARBA00022723"/>
    </source>
</evidence>
<evidence type="ECO:0000259" key="12">
    <source>
        <dbReference type="SMART" id="SM00090"/>
    </source>
</evidence>
<comment type="similarity">
    <text evidence="1">Belongs to the protein kinase superfamily. RIO-type Ser/Thr kinase family.</text>
</comment>
<comment type="catalytic activity">
    <reaction evidence="11">
        <text>L-seryl-[protein] + ATP = O-phospho-L-seryl-[protein] + ADP + H(+)</text>
        <dbReference type="Rhea" id="RHEA:17989"/>
        <dbReference type="Rhea" id="RHEA-COMP:9863"/>
        <dbReference type="Rhea" id="RHEA-COMP:11604"/>
        <dbReference type="ChEBI" id="CHEBI:15378"/>
        <dbReference type="ChEBI" id="CHEBI:29999"/>
        <dbReference type="ChEBI" id="CHEBI:30616"/>
        <dbReference type="ChEBI" id="CHEBI:83421"/>
        <dbReference type="ChEBI" id="CHEBI:456216"/>
        <dbReference type="EC" id="2.7.11.1"/>
    </reaction>
</comment>
<dbReference type="EMBL" id="JACHVQ010000001">
    <property type="protein sequence ID" value="MBB2890575.1"/>
    <property type="molecule type" value="Genomic_DNA"/>
</dbReference>
<reference evidence="13 14" key="1">
    <citation type="submission" date="2020-08" db="EMBL/GenBank/DDBJ databases">
        <title>Sequencing the genomes of 1000 actinobacteria strains.</title>
        <authorList>
            <person name="Klenk H.-P."/>
        </authorList>
    </citation>
    <scope>NUCLEOTIDE SEQUENCE [LARGE SCALE GENOMIC DNA]</scope>
    <source>
        <strain evidence="13 14">DSM 105369</strain>
    </source>
</reference>
<dbReference type="InterPro" id="IPR011009">
    <property type="entry name" value="Kinase-like_dom_sf"/>
</dbReference>
<dbReference type="Pfam" id="PF01163">
    <property type="entry name" value="RIO1"/>
    <property type="match status" value="1"/>
</dbReference>
<dbReference type="Proteomes" id="UP000559182">
    <property type="component" value="Unassembled WGS sequence"/>
</dbReference>
<dbReference type="RefSeq" id="WP_183318783.1">
    <property type="nucleotide sequence ID" value="NZ_JACHVQ010000001.1"/>
</dbReference>
<comment type="caution">
    <text evidence="13">The sequence shown here is derived from an EMBL/GenBank/DDBJ whole genome shotgun (WGS) entry which is preliminary data.</text>
</comment>
<dbReference type="Gene3D" id="3.30.200.20">
    <property type="entry name" value="Phosphorylase Kinase, domain 1"/>
    <property type="match status" value="1"/>
</dbReference>
<protein>
    <recommendedName>
        <fullName evidence="2">non-specific serine/threonine protein kinase</fullName>
        <ecNumber evidence="2">2.7.11.1</ecNumber>
    </recommendedName>
</protein>